<dbReference type="Gene3D" id="3.90.1170.40">
    <property type="entry name" value="Molybdopterin biosynthesis MoaE subunit"/>
    <property type="match status" value="1"/>
</dbReference>
<dbReference type="Proteomes" id="UP000292118">
    <property type="component" value="Chromosome"/>
</dbReference>
<evidence type="ECO:0000256" key="3">
    <source>
        <dbReference type="SAM" id="MobiDB-lite"/>
    </source>
</evidence>
<dbReference type="InterPro" id="IPR036425">
    <property type="entry name" value="MoaB/Mog-like_dom_sf"/>
</dbReference>
<dbReference type="PANTHER" id="PTHR43764:SF1">
    <property type="entry name" value="MOLYBDOPTERIN MOLYBDOTRANSFERASE"/>
    <property type="match status" value="1"/>
</dbReference>
<organism evidence="5 6">
    <name type="scientific">Xylanimonas protaetiae</name>
    <dbReference type="NCBI Taxonomy" id="2509457"/>
    <lineage>
        <taxon>Bacteria</taxon>
        <taxon>Bacillati</taxon>
        <taxon>Actinomycetota</taxon>
        <taxon>Actinomycetes</taxon>
        <taxon>Micrococcales</taxon>
        <taxon>Promicromonosporaceae</taxon>
        <taxon>Xylanimonas</taxon>
    </lineage>
</organism>
<proteinExistence type="predicted"/>
<dbReference type="AlphaFoldDB" id="A0A4P6F6D7"/>
<reference evidence="5 6" key="1">
    <citation type="submission" date="2019-01" db="EMBL/GenBank/DDBJ databases">
        <title>Genome sequencing of strain FW10M-9.</title>
        <authorList>
            <person name="Heo J."/>
            <person name="Kim S.-J."/>
            <person name="Kim J.-S."/>
            <person name="Hong S.-B."/>
            <person name="Kwon S.-W."/>
        </authorList>
    </citation>
    <scope>NUCLEOTIDE SEQUENCE [LARGE SCALE GENOMIC DNA]</scope>
    <source>
        <strain evidence="5 6">FW10M-9</strain>
    </source>
</reference>
<accession>A0A4P6F6D7</accession>
<dbReference type="SUPFAM" id="SSF54690">
    <property type="entry name" value="Molybdopterin synthase subunit MoaE"/>
    <property type="match status" value="1"/>
</dbReference>
<sequence>MSGTHGLRAAVVVASDRAAAGVYEDRSGPAARAWFEERGWSVSVRVVPDGEPVRSALRALLRSADAPDVVVTSGGTGISPTDRTPDVTRDLLDTEVPGIAELVRAASLAPRGGRDPVPTAALSRGVAGVAGRTLVVNLPGSPGGVVDGLDALADVLPHAAAQLRGRDHAQADDGPAHDAAHHHDVAHHAVTHPAGGAAAVLLADVVAARLDLDALVALVRDDTCGAVATFTGYVRDHDEGRGVTALAYEAHPDAAAVLAEVAQRVAARVAAQTGDALRVAVVHRVGPLAVGDAAVVAAVASGHRRAAFAAVADLVDDLKAEVPIWKEQGFTDGTSEWVGALG</sequence>
<feature type="domain" description="MoaB/Mog" evidence="4">
    <location>
        <begin position="10"/>
        <end position="159"/>
    </location>
</feature>
<dbReference type="PANTHER" id="PTHR43764">
    <property type="entry name" value="MOLYBDENUM COFACTOR BIOSYNTHESIS"/>
    <property type="match status" value="1"/>
</dbReference>
<evidence type="ECO:0000313" key="6">
    <source>
        <dbReference type="Proteomes" id="UP000292118"/>
    </source>
</evidence>
<gene>
    <name evidence="5" type="ORF">ET471_13950</name>
</gene>
<evidence type="ECO:0000313" key="5">
    <source>
        <dbReference type="EMBL" id="QAY70995.1"/>
    </source>
</evidence>
<dbReference type="RefSeq" id="WP_129189268.1">
    <property type="nucleotide sequence ID" value="NZ_CP035493.1"/>
</dbReference>
<evidence type="ECO:0000256" key="1">
    <source>
        <dbReference type="ARBA" id="ARBA00005046"/>
    </source>
</evidence>
<dbReference type="Pfam" id="PF02391">
    <property type="entry name" value="MoaE"/>
    <property type="match status" value="1"/>
</dbReference>
<dbReference type="NCBIfam" id="TIGR00177">
    <property type="entry name" value="molyb_syn"/>
    <property type="match status" value="1"/>
</dbReference>
<name>A0A4P6F6D7_9MICO</name>
<feature type="region of interest" description="Disordered" evidence="3">
    <location>
        <begin position="166"/>
        <end position="186"/>
    </location>
</feature>
<dbReference type="CDD" id="cd00886">
    <property type="entry name" value="MogA_MoaB"/>
    <property type="match status" value="1"/>
</dbReference>
<dbReference type="InterPro" id="IPR051920">
    <property type="entry name" value="MPT_Adenylyltrnsfr/MoaC-Rel"/>
</dbReference>
<dbReference type="SUPFAM" id="SSF53218">
    <property type="entry name" value="Molybdenum cofactor biosynthesis proteins"/>
    <property type="match status" value="1"/>
</dbReference>
<keyword evidence="2" id="KW-0501">Molybdenum cofactor biosynthesis</keyword>
<protein>
    <submittedName>
        <fullName evidence="5">Molybdenum cofactor biosynthesis protein MoaB</fullName>
    </submittedName>
</protein>
<dbReference type="InterPro" id="IPR001453">
    <property type="entry name" value="MoaB/Mog_dom"/>
</dbReference>
<dbReference type="OrthoDB" id="9794429at2"/>
<dbReference type="GO" id="GO:0006777">
    <property type="term" value="P:Mo-molybdopterin cofactor biosynthetic process"/>
    <property type="evidence" value="ECO:0007669"/>
    <property type="project" value="UniProtKB-KW"/>
</dbReference>
<comment type="pathway">
    <text evidence="1">Cofactor biosynthesis; molybdopterin biosynthesis.</text>
</comment>
<dbReference type="Gene3D" id="3.40.980.10">
    <property type="entry name" value="MoaB/Mog-like domain"/>
    <property type="match status" value="1"/>
</dbReference>
<dbReference type="InterPro" id="IPR036563">
    <property type="entry name" value="MoaE_sf"/>
</dbReference>
<dbReference type="CDD" id="cd00756">
    <property type="entry name" value="MoaE"/>
    <property type="match status" value="1"/>
</dbReference>
<evidence type="ECO:0000256" key="2">
    <source>
        <dbReference type="ARBA" id="ARBA00023150"/>
    </source>
</evidence>
<dbReference type="EMBL" id="CP035493">
    <property type="protein sequence ID" value="QAY70995.1"/>
    <property type="molecule type" value="Genomic_DNA"/>
</dbReference>
<keyword evidence="6" id="KW-1185">Reference proteome</keyword>
<dbReference type="SMART" id="SM00852">
    <property type="entry name" value="MoCF_biosynth"/>
    <property type="match status" value="1"/>
</dbReference>
<dbReference type="KEGG" id="xya:ET471_13950"/>
<dbReference type="Pfam" id="PF00994">
    <property type="entry name" value="MoCF_biosynth"/>
    <property type="match status" value="1"/>
</dbReference>
<evidence type="ECO:0000259" key="4">
    <source>
        <dbReference type="SMART" id="SM00852"/>
    </source>
</evidence>
<dbReference type="InterPro" id="IPR003448">
    <property type="entry name" value="Mopterin_biosynth_MoaE"/>
</dbReference>